<dbReference type="HOGENOM" id="CLU_019704_1_0_2"/>
<dbReference type="PANTHER" id="PTHR11557">
    <property type="entry name" value="PORPHOBILINOGEN DEAMINASE"/>
    <property type="match status" value="1"/>
</dbReference>
<keyword evidence="5 12" id="KW-0808">Transferase</keyword>
<comment type="function">
    <text evidence="2">Tetrapolymerization of the monopyrrole PBG into the hydroxymethylbilane pre-uroporphyrinogen in several discrete steps.</text>
</comment>
<dbReference type="KEGG" id="mae:Maeo_1324"/>
<dbReference type="Gene3D" id="3.40.190.10">
    <property type="entry name" value="Periplasmic binding protein-like II"/>
    <property type="match status" value="2"/>
</dbReference>
<organism evidence="12 13">
    <name type="scientific">Methanococcus aeolicus (strain ATCC BAA-1280 / DSM 17508 / OCM 812 / Nankai-3)</name>
    <dbReference type="NCBI Taxonomy" id="419665"/>
    <lineage>
        <taxon>Archaea</taxon>
        <taxon>Methanobacteriati</taxon>
        <taxon>Methanobacteriota</taxon>
        <taxon>Methanomada group</taxon>
        <taxon>Methanococci</taxon>
        <taxon>Methanococcales</taxon>
        <taxon>Methanococcaceae</taxon>
        <taxon>Methanococcus</taxon>
    </lineage>
</organism>
<comment type="pathway">
    <text evidence="3">Porphyrin-containing compound metabolism; protoporphyrin-IX biosynthesis; coproporphyrinogen-III from 5-aminolevulinate: step 2/4.</text>
</comment>
<reference evidence="12" key="1">
    <citation type="submission" date="2007-06" db="EMBL/GenBank/DDBJ databases">
        <title>Complete sequence of Methanococcus aeolicus Nankai-3.</title>
        <authorList>
            <consortium name="US DOE Joint Genome Institute"/>
            <person name="Copeland A."/>
            <person name="Lucas S."/>
            <person name="Lapidus A."/>
            <person name="Barry K."/>
            <person name="Glavina del Rio T."/>
            <person name="Dalin E."/>
            <person name="Tice H."/>
            <person name="Pitluck S."/>
            <person name="Chain P."/>
            <person name="Malfatti S."/>
            <person name="Shin M."/>
            <person name="Vergez L."/>
            <person name="Schmutz J."/>
            <person name="Larimer F."/>
            <person name="Land M."/>
            <person name="Hauser L."/>
            <person name="Kyrpides N."/>
            <person name="Lykidis A."/>
            <person name="Sieprawska-Lupa M."/>
            <person name="Whitman W.B."/>
            <person name="Richardson P."/>
        </authorList>
    </citation>
    <scope>NUCLEOTIDE SEQUENCE [LARGE SCALE GENOMIC DNA]</scope>
    <source>
        <strain evidence="12">Nankai-3</strain>
    </source>
</reference>
<dbReference type="FunFam" id="3.40.190.10:FF:000005">
    <property type="entry name" value="Porphobilinogen deaminase"/>
    <property type="match status" value="1"/>
</dbReference>
<accession>A6UWM8</accession>
<keyword evidence="9" id="KW-0472">Membrane</keyword>
<evidence type="ECO:0000313" key="12">
    <source>
        <dbReference type="EMBL" id="ABR56900.1"/>
    </source>
</evidence>
<feature type="domain" description="Porphobilinogen deaminase C-terminal" evidence="11">
    <location>
        <begin position="266"/>
        <end position="341"/>
    </location>
</feature>
<evidence type="ECO:0000256" key="9">
    <source>
        <dbReference type="SAM" id="Phobius"/>
    </source>
</evidence>
<evidence type="ECO:0000256" key="3">
    <source>
        <dbReference type="ARBA" id="ARBA00004735"/>
    </source>
</evidence>
<evidence type="ECO:0000256" key="6">
    <source>
        <dbReference type="ARBA" id="ARBA00023244"/>
    </source>
</evidence>
<dbReference type="EMBL" id="CP000743">
    <property type="protein sequence ID" value="ABR56900.1"/>
    <property type="molecule type" value="Genomic_DNA"/>
</dbReference>
<evidence type="ECO:0000256" key="2">
    <source>
        <dbReference type="ARBA" id="ARBA00002869"/>
    </source>
</evidence>
<name>A6UWM8_META3</name>
<dbReference type="GO" id="GO:0006783">
    <property type="term" value="P:heme biosynthetic process"/>
    <property type="evidence" value="ECO:0007669"/>
    <property type="project" value="TreeGrafter"/>
</dbReference>
<gene>
    <name evidence="12" type="ordered locus">Maeo_1324</name>
</gene>
<dbReference type="GO" id="GO:0004418">
    <property type="term" value="F:hydroxymethylbilane synthase activity"/>
    <property type="evidence" value="ECO:0007669"/>
    <property type="project" value="UniProtKB-UniRule"/>
</dbReference>
<keyword evidence="9" id="KW-1133">Transmembrane helix</keyword>
<dbReference type="Pfam" id="PF03900">
    <property type="entry name" value="Porphobil_deamC"/>
    <property type="match status" value="1"/>
</dbReference>
<protein>
    <recommendedName>
        <fullName evidence="8">Hydroxymethylbilane synthase</fullName>
        <ecNumber evidence="8">2.5.1.61</ecNumber>
    </recommendedName>
</protein>
<evidence type="ECO:0000256" key="5">
    <source>
        <dbReference type="ARBA" id="ARBA00022679"/>
    </source>
</evidence>
<dbReference type="CDD" id="cd13647">
    <property type="entry name" value="PBP2_PBGD_2"/>
    <property type="match status" value="1"/>
</dbReference>
<dbReference type="InterPro" id="IPR000860">
    <property type="entry name" value="HemC"/>
</dbReference>
<evidence type="ECO:0000256" key="7">
    <source>
        <dbReference type="ARBA" id="ARBA00048169"/>
    </source>
</evidence>
<dbReference type="EC" id="2.5.1.61" evidence="8"/>
<dbReference type="PIRSF" id="PIRSF001438">
    <property type="entry name" value="4pyrrol_synth_OHMeBilane_synth"/>
    <property type="match status" value="1"/>
</dbReference>
<dbReference type="Proteomes" id="UP000001106">
    <property type="component" value="Chromosome"/>
</dbReference>
<comment type="similarity">
    <text evidence="4">Belongs to the HMBS family.</text>
</comment>
<dbReference type="AlphaFoldDB" id="A6UWM8"/>
<comment type="cofactor">
    <cofactor evidence="1">
        <name>dipyrromethane</name>
        <dbReference type="ChEBI" id="CHEBI:60342"/>
    </cofactor>
</comment>
<dbReference type="GO" id="GO:0005737">
    <property type="term" value="C:cytoplasm"/>
    <property type="evidence" value="ECO:0007669"/>
    <property type="project" value="UniProtKB-UniRule"/>
</dbReference>
<evidence type="ECO:0000256" key="8">
    <source>
        <dbReference type="NCBIfam" id="TIGR00212"/>
    </source>
</evidence>
<comment type="catalytic activity">
    <reaction evidence="7">
        <text>4 porphobilinogen + H2O = hydroxymethylbilane + 4 NH4(+)</text>
        <dbReference type="Rhea" id="RHEA:13185"/>
        <dbReference type="ChEBI" id="CHEBI:15377"/>
        <dbReference type="ChEBI" id="CHEBI:28938"/>
        <dbReference type="ChEBI" id="CHEBI:57845"/>
        <dbReference type="ChEBI" id="CHEBI:58126"/>
        <dbReference type="EC" id="2.5.1.61"/>
    </reaction>
</comment>
<dbReference type="SUPFAM" id="SSF53850">
    <property type="entry name" value="Periplasmic binding protein-like II"/>
    <property type="match status" value="1"/>
</dbReference>
<proteinExistence type="inferred from homology"/>
<dbReference type="InterPro" id="IPR022418">
    <property type="entry name" value="Porphobilinogen_deaminase_C"/>
</dbReference>
<evidence type="ECO:0000313" key="13">
    <source>
        <dbReference type="Proteomes" id="UP000001106"/>
    </source>
</evidence>
<dbReference type="PANTHER" id="PTHR11557:SF0">
    <property type="entry name" value="PORPHOBILINOGEN DEAMINASE"/>
    <property type="match status" value="1"/>
</dbReference>
<evidence type="ECO:0000259" key="11">
    <source>
        <dbReference type="Pfam" id="PF03900"/>
    </source>
</evidence>
<evidence type="ECO:0000259" key="10">
    <source>
        <dbReference type="Pfam" id="PF01379"/>
    </source>
</evidence>
<dbReference type="InterPro" id="IPR036803">
    <property type="entry name" value="Porphobilinogen_deaminase_C_sf"/>
</dbReference>
<dbReference type="eggNOG" id="arCOG04299">
    <property type="taxonomic scope" value="Archaea"/>
</dbReference>
<keyword evidence="6" id="KW-0627">Porphyrin biosynthesis</keyword>
<keyword evidence="9" id="KW-0812">Transmembrane</keyword>
<dbReference type="SUPFAM" id="SSF54782">
    <property type="entry name" value="Porphobilinogen deaminase (hydroxymethylbilane synthase), C-terminal domain"/>
    <property type="match status" value="1"/>
</dbReference>
<dbReference type="Pfam" id="PF01379">
    <property type="entry name" value="Porphobil_deam"/>
    <property type="match status" value="1"/>
</dbReference>
<evidence type="ECO:0000256" key="4">
    <source>
        <dbReference type="ARBA" id="ARBA00005638"/>
    </source>
</evidence>
<dbReference type="STRING" id="419665.Maeo_1324"/>
<dbReference type="InterPro" id="IPR022417">
    <property type="entry name" value="Porphobilin_deaminase_N"/>
</dbReference>
<dbReference type="Gene3D" id="3.30.160.40">
    <property type="entry name" value="Porphobilinogen deaminase, C-terminal domain"/>
    <property type="match status" value="1"/>
</dbReference>
<feature type="transmembrane region" description="Helical" evidence="9">
    <location>
        <begin position="20"/>
        <end position="42"/>
    </location>
</feature>
<sequence>METLKEQTLQMDYNAKCSSIYYIYYIIIQNGLIFNGFNGGILKIIIGTRGSKLALTQTNYIKALLENLNENIDIEVKIVKTTGDKDQSSKLSELGLGVFTKELDLKMLNNEIDIAVHSLKDVPTVWNENLTIASTPKRESYADLILWNKEDNDINIEKCNEKDNIIVGTSSIRRQEFLKIKYPNLKTKLLRGNVDTRLNKLRNKEYDAIILAEAGLNRLKMDLSDFNYERLNILPAPAQGVVGVASRTDNKEVISILQKINHKKTFLEALAERYALREYGGGCQAPFGALSKYDEENKILNLKCSVVIGNTIKSKEENINCDIMDIEGAKNLGIKIGKYIKQ</sequence>
<dbReference type="PRINTS" id="PR00151">
    <property type="entry name" value="PORPHBDMNASE"/>
</dbReference>
<keyword evidence="13" id="KW-1185">Reference proteome</keyword>
<dbReference type="NCBIfam" id="TIGR00212">
    <property type="entry name" value="hemC"/>
    <property type="match status" value="1"/>
</dbReference>
<dbReference type="FunFam" id="3.40.190.10:FF:000086">
    <property type="entry name" value="Probable porphobilinogen deaminase"/>
    <property type="match status" value="1"/>
</dbReference>
<feature type="domain" description="Porphobilinogen deaminase N-terminal" evidence="10">
    <location>
        <begin position="44"/>
        <end position="253"/>
    </location>
</feature>
<evidence type="ECO:0000256" key="1">
    <source>
        <dbReference type="ARBA" id="ARBA00001916"/>
    </source>
</evidence>